<reference evidence="2" key="1">
    <citation type="submission" date="2016-11" db="UniProtKB">
        <authorList>
            <consortium name="WormBaseParasite"/>
        </authorList>
    </citation>
    <scope>IDENTIFICATION</scope>
</reference>
<dbReference type="WBParaSite" id="Hba_14467">
    <property type="protein sequence ID" value="Hba_14467"/>
    <property type="gene ID" value="Hba_14467"/>
</dbReference>
<keyword evidence="1" id="KW-1185">Reference proteome</keyword>
<organism evidence="1 2">
    <name type="scientific">Heterorhabditis bacteriophora</name>
    <name type="common">Entomopathogenic nematode worm</name>
    <dbReference type="NCBI Taxonomy" id="37862"/>
    <lineage>
        <taxon>Eukaryota</taxon>
        <taxon>Metazoa</taxon>
        <taxon>Ecdysozoa</taxon>
        <taxon>Nematoda</taxon>
        <taxon>Chromadorea</taxon>
        <taxon>Rhabditida</taxon>
        <taxon>Rhabditina</taxon>
        <taxon>Rhabditomorpha</taxon>
        <taxon>Strongyloidea</taxon>
        <taxon>Heterorhabditidae</taxon>
        <taxon>Heterorhabditis</taxon>
    </lineage>
</organism>
<sequence length="56" mass="6426">MYGGDKGADDSDRAMPGEHLDCFTRVFTVKEKQNSTDFYYELHFESTTKNSTTSEH</sequence>
<dbReference type="AlphaFoldDB" id="A0A1I7X9W0"/>
<proteinExistence type="predicted"/>
<protein>
    <submittedName>
        <fullName evidence="2">CUB domain-containing protein</fullName>
    </submittedName>
</protein>
<evidence type="ECO:0000313" key="2">
    <source>
        <dbReference type="WBParaSite" id="Hba_14467"/>
    </source>
</evidence>
<evidence type="ECO:0000313" key="1">
    <source>
        <dbReference type="Proteomes" id="UP000095283"/>
    </source>
</evidence>
<dbReference type="Proteomes" id="UP000095283">
    <property type="component" value="Unplaced"/>
</dbReference>
<accession>A0A1I7X9W0</accession>
<name>A0A1I7X9W0_HETBA</name>